<dbReference type="AlphaFoldDB" id="A0A839ET35"/>
<evidence type="ECO:0000313" key="2">
    <source>
        <dbReference type="Proteomes" id="UP000549052"/>
    </source>
</evidence>
<organism evidence="1 2">
    <name type="scientific">Phyllobacterium myrsinacearum</name>
    <dbReference type="NCBI Taxonomy" id="28101"/>
    <lineage>
        <taxon>Bacteria</taxon>
        <taxon>Pseudomonadati</taxon>
        <taxon>Pseudomonadota</taxon>
        <taxon>Alphaproteobacteria</taxon>
        <taxon>Hyphomicrobiales</taxon>
        <taxon>Phyllobacteriaceae</taxon>
        <taxon>Phyllobacterium</taxon>
    </lineage>
</organism>
<proteinExistence type="predicted"/>
<sequence length="52" mass="5832">MSIDSAKQAIETAIHRGDFKSMGVAVFKAINALEDRIRQMEEEIARLKAKVN</sequence>
<dbReference type="EMBL" id="JACGXN010000013">
    <property type="protein sequence ID" value="MBA8881275.1"/>
    <property type="molecule type" value="Genomic_DNA"/>
</dbReference>
<accession>A0A839ET35</accession>
<gene>
    <name evidence="1" type="ORF">FHW16_005013</name>
</gene>
<reference evidence="1 2" key="1">
    <citation type="submission" date="2020-07" db="EMBL/GenBank/DDBJ databases">
        <title>Genomic Encyclopedia of Type Strains, Phase IV (KMG-V): Genome sequencing to study the core and pangenomes of soil and plant-associated prokaryotes.</title>
        <authorList>
            <person name="Whitman W."/>
        </authorList>
    </citation>
    <scope>NUCLEOTIDE SEQUENCE [LARGE SCALE GENOMIC DNA]</scope>
    <source>
        <strain evidence="1 2">AN3</strain>
    </source>
</reference>
<evidence type="ECO:0000313" key="1">
    <source>
        <dbReference type="EMBL" id="MBA8881275.1"/>
    </source>
</evidence>
<dbReference type="RefSeq" id="WP_182551877.1">
    <property type="nucleotide sequence ID" value="NZ_JACGXN010000013.1"/>
</dbReference>
<protein>
    <submittedName>
        <fullName evidence="1">Uncharacterized small protein (DUF1192 family)</fullName>
    </submittedName>
</protein>
<dbReference type="Proteomes" id="UP000549052">
    <property type="component" value="Unassembled WGS sequence"/>
</dbReference>
<keyword evidence="2" id="KW-1185">Reference proteome</keyword>
<comment type="caution">
    <text evidence="1">The sequence shown here is derived from an EMBL/GenBank/DDBJ whole genome shotgun (WGS) entry which is preliminary data.</text>
</comment>
<name>A0A839ET35_9HYPH</name>